<dbReference type="GO" id="GO:0046872">
    <property type="term" value="F:metal ion binding"/>
    <property type="evidence" value="ECO:0007669"/>
    <property type="project" value="UniProtKB-KW"/>
</dbReference>
<comment type="catalytic activity">
    <reaction evidence="13">
        <text>a ribonucleoside 5'-diphosphate + ATP = a ribonucleoside 5'-triphosphate + ADP</text>
        <dbReference type="Rhea" id="RHEA:18113"/>
        <dbReference type="ChEBI" id="CHEBI:30616"/>
        <dbReference type="ChEBI" id="CHEBI:57930"/>
        <dbReference type="ChEBI" id="CHEBI:61557"/>
        <dbReference type="ChEBI" id="CHEBI:456216"/>
        <dbReference type="EC" id="2.7.4.6"/>
    </reaction>
</comment>
<evidence type="ECO:0000256" key="5">
    <source>
        <dbReference type="ARBA" id="ARBA00022553"/>
    </source>
</evidence>
<dbReference type="PRINTS" id="PR01243">
    <property type="entry name" value="NUCDPKINASE"/>
</dbReference>
<feature type="active site" description="Pros-phosphohistidine intermediate" evidence="13 14">
    <location>
        <position position="115"/>
    </location>
</feature>
<dbReference type="GO" id="GO:0005524">
    <property type="term" value="F:ATP binding"/>
    <property type="evidence" value="ECO:0007669"/>
    <property type="project" value="UniProtKB-UniRule"/>
</dbReference>
<evidence type="ECO:0000256" key="13">
    <source>
        <dbReference type="HAMAP-Rule" id="MF_00451"/>
    </source>
</evidence>
<evidence type="ECO:0000256" key="4">
    <source>
        <dbReference type="ARBA" id="ARBA00017632"/>
    </source>
</evidence>
<evidence type="ECO:0000256" key="16">
    <source>
        <dbReference type="RuleBase" id="RU004013"/>
    </source>
</evidence>
<sequence length="153" mass="16985">MEKTLVLLKPSCVQRQLIGEILNRFERRGLRIAGLKMMQLDDAILREHYSHLADKPFFPTLAASMQVSPVVALALEGIDAVQVVRTMTGATNGRAAAPGTIRGDYSVSNQQNIVHASDSPENAAIELKRFFRPEEIFEYTSGAREYIYGADEC</sequence>
<feature type="binding site" evidence="13 14">
    <location>
        <position position="57"/>
    </location>
    <ligand>
        <name>ATP</name>
        <dbReference type="ChEBI" id="CHEBI:30616"/>
    </ligand>
</feature>
<name>A0A3S0PB04_9BACT</name>
<organism evidence="18 19">
    <name type="scientific">Prevotella koreensis</name>
    <dbReference type="NCBI Taxonomy" id="2490854"/>
    <lineage>
        <taxon>Bacteria</taxon>
        <taxon>Pseudomonadati</taxon>
        <taxon>Bacteroidota</taxon>
        <taxon>Bacteroidia</taxon>
        <taxon>Bacteroidales</taxon>
        <taxon>Prevotellaceae</taxon>
        <taxon>Prevotella</taxon>
    </lineage>
</organism>
<evidence type="ECO:0000256" key="6">
    <source>
        <dbReference type="ARBA" id="ARBA00022679"/>
    </source>
</evidence>
<evidence type="ECO:0000259" key="17">
    <source>
        <dbReference type="SMART" id="SM00562"/>
    </source>
</evidence>
<dbReference type="GO" id="GO:0005737">
    <property type="term" value="C:cytoplasm"/>
    <property type="evidence" value="ECO:0007669"/>
    <property type="project" value="UniProtKB-SubCell"/>
</dbReference>
<dbReference type="InterPro" id="IPR034907">
    <property type="entry name" value="NDK-like_dom"/>
</dbReference>
<reference evidence="18 19" key="1">
    <citation type="submission" date="2018-12" db="EMBL/GenBank/DDBJ databases">
        <title>Genome sequencing of Prevotella sp. KCOM 3155 (= JS262).</title>
        <authorList>
            <person name="Kook J.-K."/>
            <person name="Park S.-N."/>
            <person name="Lim Y.K."/>
        </authorList>
    </citation>
    <scope>NUCLEOTIDE SEQUENCE [LARGE SCALE GENOMIC DNA]</scope>
    <source>
        <strain evidence="18 19">KCOM 3155</strain>
    </source>
</reference>
<gene>
    <name evidence="13" type="primary">ndk</name>
    <name evidence="18" type="ORF">EHV08_01105</name>
</gene>
<dbReference type="CDD" id="cd04413">
    <property type="entry name" value="NDPk_I"/>
    <property type="match status" value="1"/>
</dbReference>
<comment type="catalytic activity">
    <reaction evidence="13 16">
        <text>a 2'-deoxyribonucleoside 5'-diphosphate + ATP = a 2'-deoxyribonucleoside 5'-triphosphate + ADP</text>
        <dbReference type="Rhea" id="RHEA:44640"/>
        <dbReference type="ChEBI" id="CHEBI:30616"/>
        <dbReference type="ChEBI" id="CHEBI:61560"/>
        <dbReference type="ChEBI" id="CHEBI:73316"/>
        <dbReference type="ChEBI" id="CHEBI:456216"/>
        <dbReference type="EC" id="2.7.4.6"/>
    </reaction>
</comment>
<dbReference type="InterPro" id="IPR036850">
    <property type="entry name" value="NDK-like_dom_sf"/>
</dbReference>
<evidence type="ECO:0000256" key="10">
    <source>
        <dbReference type="ARBA" id="ARBA00022840"/>
    </source>
</evidence>
<dbReference type="RefSeq" id="WP_126677598.1">
    <property type="nucleotide sequence ID" value="NZ_CAUTIM010000017.1"/>
</dbReference>
<evidence type="ECO:0000256" key="3">
    <source>
        <dbReference type="ARBA" id="ARBA00012966"/>
    </source>
</evidence>
<dbReference type="PROSITE" id="PS51374">
    <property type="entry name" value="NDPK_LIKE"/>
    <property type="match status" value="1"/>
</dbReference>
<evidence type="ECO:0000256" key="9">
    <source>
        <dbReference type="ARBA" id="ARBA00022777"/>
    </source>
</evidence>
<dbReference type="EMBL" id="RYYU01000001">
    <property type="protein sequence ID" value="RUL58501.1"/>
    <property type="molecule type" value="Genomic_DNA"/>
</dbReference>
<evidence type="ECO:0000256" key="1">
    <source>
        <dbReference type="ARBA" id="ARBA00001946"/>
    </source>
</evidence>
<evidence type="ECO:0000313" key="19">
    <source>
        <dbReference type="Proteomes" id="UP000278983"/>
    </source>
</evidence>
<comment type="subcellular location">
    <subcellularLocation>
        <location evidence="13">Cytoplasm</location>
    </subcellularLocation>
</comment>
<evidence type="ECO:0000313" key="18">
    <source>
        <dbReference type="EMBL" id="RUL58501.1"/>
    </source>
</evidence>
<feature type="binding site" evidence="13 14">
    <location>
        <position position="102"/>
    </location>
    <ligand>
        <name>ATP</name>
        <dbReference type="ChEBI" id="CHEBI:30616"/>
    </ligand>
</feature>
<comment type="subunit">
    <text evidence="13">Homotetramer.</text>
</comment>
<keyword evidence="13" id="KW-0963">Cytoplasm</keyword>
<dbReference type="OrthoDB" id="9801161at2"/>
<comment type="cofactor">
    <cofactor evidence="1 13">
        <name>Mg(2+)</name>
        <dbReference type="ChEBI" id="CHEBI:18420"/>
    </cofactor>
</comment>
<keyword evidence="19" id="KW-1185">Reference proteome</keyword>
<evidence type="ECO:0000256" key="14">
    <source>
        <dbReference type="PROSITE-ProRule" id="PRU00706"/>
    </source>
</evidence>
<feature type="binding site" evidence="13 14">
    <location>
        <position position="91"/>
    </location>
    <ligand>
        <name>ATP</name>
        <dbReference type="ChEBI" id="CHEBI:30616"/>
    </ligand>
</feature>
<feature type="binding site" evidence="13 14">
    <location>
        <position position="9"/>
    </location>
    <ligand>
        <name>ATP</name>
        <dbReference type="ChEBI" id="CHEBI:30616"/>
    </ligand>
</feature>
<keyword evidence="6 13" id="KW-0808">Transferase</keyword>
<dbReference type="Pfam" id="PF00334">
    <property type="entry name" value="NDK"/>
    <property type="match status" value="1"/>
</dbReference>
<comment type="caution">
    <text evidence="18">The sequence shown here is derived from an EMBL/GenBank/DDBJ whole genome shotgun (WGS) entry which is preliminary data.</text>
</comment>
<evidence type="ECO:0000256" key="2">
    <source>
        <dbReference type="ARBA" id="ARBA00008142"/>
    </source>
</evidence>
<dbReference type="FunFam" id="3.30.70.141:FF:000003">
    <property type="entry name" value="Nucleoside diphosphate kinase"/>
    <property type="match status" value="1"/>
</dbReference>
<dbReference type="Gene3D" id="3.30.70.141">
    <property type="entry name" value="Nucleoside diphosphate kinase-like domain"/>
    <property type="match status" value="1"/>
</dbReference>
<evidence type="ECO:0000256" key="7">
    <source>
        <dbReference type="ARBA" id="ARBA00022723"/>
    </source>
</evidence>
<keyword evidence="8 13" id="KW-0547">Nucleotide-binding</keyword>
<dbReference type="EC" id="2.7.4.6" evidence="3 13"/>
<evidence type="ECO:0000256" key="11">
    <source>
        <dbReference type="ARBA" id="ARBA00022842"/>
    </source>
</evidence>
<keyword evidence="7 13" id="KW-0479">Metal-binding</keyword>
<dbReference type="GO" id="GO:0006241">
    <property type="term" value="P:CTP biosynthetic process"/>
    <property type="evidence" value="ECO:0007669"/>
    <property type="project" value="UniProtKB-UniRule"/>
</dbReference>
<dbReference type="InterPro" id="IPR023005">
    <property type="entry name" value="Nucleoside_diP_kinase_AS"/>
</dbReference>
<dbReference type="GO" id="GO:0004550">
    <property type="term" value="F:nucleoside diphosphate kinase activity"/>
    <property type="evidence" value="ECO:0007669"/>
    <property type="project" value="UniProtKB-UniRule"/>
</dbReference>
<dbReference type="SUPFAM" id="SSF54919">
    <property type="entry name" value="Nucleoside diphosphate kinase, NDK"/>
    <property type="match status" value="1"/>
</dbReference>
<comment type="function">
    <text evidence="13">Major role in the synthesis of nucleoside triphosphates other than ATP. The ATP gamma phosphate is transferred to the NDP beta phosphate via a ping-pong mechanism, using a phosphorylated active-site intermediate.</text>
</comment>
<feature type="binding site" evidence="13 14">
    <location>
        <position position="112"/>
    </location>
    <ligand>
        <name>ATP</name>
        <dbReference type="ChEBI" id="CHEBI:30616"/>
    </ligand>
</feature>
<keyword evidence="10 13" id="KW-0067">ATP-binding</keyword>
<keyword evidence="9 13" id="KW-0418">Kinase</keyword>
<dbReference type="Proteomes" id="UP000278983">
    <property type="component" value="Unassembled WGS sequence"/>
</dbReference>
<proteinExistence type="inferred from homology"/>
<evidence type="ECO:0000256" key="15">
    <source>
        <dbReference type="RuleBase" id="RU004011"/>
    </source>
</evidence>
<dbReference type="NCBIfam" id="NF001908">
    <property type="entry name" value="PRK00668.1"/>
    <property type="match status" value="1"/>
</dbReference>
<dbReference type="PANTHER" id="PTHR11349">
    <property type="entry name" value="NUCLEOSIDE DIPHOSPHATE KINASE"/>
    <property type="match status" value="1"/>
</dbReference>
<keyword evidence="11 13" id="KW-0460">Magnesium</keyword>
<feature type="binding site" evidence="13 14">
    <location>
        <position position="85"/>
    </location>
    <ligand>
        <name>ATP</name>
        <dbReference type="ChEBI" id="CHEBI:30616"/>
    </ligand>
</feature>
<evidence type="ECO:0000256" key="8">
    <source>
        <dbReference type="ARBA" id="ARBA00022741"/>
    </source>
</evidence>
<dbReference type="GO" id="GO:0006228">
    <property type="term" value="P:UTP biosynthetic process"/>
    <property type="evidence" value="ECO:0007669"/>
    <property type="project" value="UniProtKB-UniRule"/>
</dbReference>
<dbReference type="AlphaFoldDB" id="A0A3S0PB04"/>
<dbReference type="SMART" id="SM00562">
    <property type="entry name" value="NDK"/>
    <property type="match status" value="1"/>
</dbReference>
<keyword evidence="5 13" id="KW-0597">Phosphoprotein</keyword>
<dbReference type="GO" id="GO:0006183">
    <property type="term" value="P:GTP biosynthetic process"/>
    <property type="evidence" value="ECO:0007669"/>
    <property type="project" value="UniProtKB-UniRule"/>
</dbReference>
<keyword evidence="12 13" id="KW-0546">Nucleotide metabolism</keyword>
<comment type="similarity">
    <text evidence="2 13 14 15">Belongs to the NDK family.</text>
</comment>
<dbReference type="InterPro" id="IPR001564">
    <property type="entry name" value="Nucleoside_diP_kinase"/>
</dbReference>
<protein>
    <recommendedName>
        <fullName evidence="4 13">Nucleoside diphosphate kinase</fullName>
        <shortName evidence="13">NDK</shortName>
        <shortName evidence="13">NDP kinase</shortName>
        <ecNumber evidence="3 13">2.7.4.6</ecNumber>
    </recommendedName>
    <alternativeName>
        <fullName evidence="13">Nucleoside-2-P kinase</fullName>
    </alternativeName>
</protein>
<evidence type="ECO:0000256" key="12">
    <source>
        <dbReference type="ARBA" id="ARBA00023080"/>
    </source>
</evidence>
<dbReference type="HAMAP" id="MF_00451">
    <property type="entry name" value="NDP_kinase"/>
    <property type="match status" value="1"/>
</dbReference>
<dbReference type="PROSITE" id="PS00469">
    <property type="entry name" value="NDPK"/>
    <property type="match status" value="1"/>
</dbReference>
<feature type="domain" description="Nucleoside diphosphate kinase-like" evidence="17">
    <location>
        <begin position="1"/>
        <end position="138"/>
    </location>
</feature>
<accession>A0A3S0PB04</accession>